<evidence type="ECO:0000313" key="1">
    <source>
        <dbReference type="EMBL" id="TYS19810.1"/>
    </source>
</evidence>
<dbReference type="InterPro" id="IPR012397">
    <property type="entry name" value="Pullulanase"/>
</dbReference>
<reference evidence="1 2" key="1">
    <citation type="submission" date="2019-08" db="EMBL/GenBank/DDBJ databases">
        <title>Bacillus genomes from the desert of Cuatro Cienegas, Coahuila.</title>
        <authorList>
            <person name="Olmedo-Alvarez G."/>
        </authorList>
    </citation>
    <scope>NUCLEOTIDE SEQUENCE [LARGE SCALE GENOMIC DNA]</scope>
    <source>
        <strain evidence="1 2">CH34_1T</strain>
    </source>
</reference>
<evidence type="ECO:0000313" key="2">
    <source>
        <dbReference type="Proteomes" id="UP000322267"/>
    </source>
</evidence>
<dbReference type="RefSeq" id="WP_148938002.1">
    <property type="nucleotide sequence ID" value="NZ_VTEI01000001.1"/>
</dbReference>
<name>A0A5D4P0R7_9BACI</name>
<proteinExistence type="predicted"/>
<protein>
    <submittedName>
        <fullName evidence="1">NERD domain-containing protein</fullName>
    </submittedName>
</protein>
<accession>A0A5D4P0R7</accession>
<dbReference type="Proteomes" id="UP000322267">
    <property type="component" value="Unassembled WGS sequence"/>
</dbReference>
<dbReference type="EMBL" id="VTEI01000001">
    <property type="protein sequence ID" value="TYS19810.1"/>
    <property type="molecule type" value="Genomic_DNA"/>
</dbReference>
<dbReference type="OrthoDB" id="2433183at2"/>
<gene>
    <name evidence="1" type="ORF">FZC78_01910</name>
</gene>
<dbReference type="AlphaFoldDB" id="A0A5D4P0R7"/>
<comment type="caution">
    <text evidence="1">The sequence shown here is derived from an EMBL/GenBank/DDBJ whole genome shotgun (WGS) entry which is preliminary data.</text>
</comment>
<sequence length="327" mass="38852">MAQLIKLQDYISRYELDTYRYPSQFVRLKKQQWAKWKESWDQGELLFQEEPEEAEDISEKTSLMSKFGGLFKKREKEEAEWQELEMQAPPSEEDSEMNLNFTELPSTEEELKHLFLDQLFHFQLRWASSTIMEKSYVDKSYTSDERLMYFLKRFPDNIFLMYFPVFKFKNAPMEMDILLLTPTEIWCLTFMEEDDEAAFIGSQERFWLKKTGDRDSKVLNPLISLNRMESVISTLMKHLEVNLPIKKGVISRNGYIDYGMAPQNLHLIDKRAHAEWFGKMRASHSPIKNVQLKLAKGLLDFCQSTSFKRTGWQSDDNHPLREDEEEI</sequence>
<dbReference type="PIRSF" id="PIRSF012560">
    <property type="entry name" value="Pullulanase"/>
    <property type="match status" value="1"/>
</dbReference>
<organism evidence="1 2">
    <name type="scientific">Rossellomorea vietnamensis</name>
    <dbReference type="NCBI Taxonomy" id="218284"/>
    <lineage>
        <taxon>Bacteria</taxon>
        <taxon>Bacillati</taxon>
        <taxon>Bacillota</taxon>
        <taxon>Bacilli</taxon>
        <taxon>Bacillales</taxon>
        <taxon>Bacillaceae</taxon>
        <taxon>Rossellomorea</taxon>
    </lineage>
</organism>